<dbReference type="Gene3D" id="3.30.70.360">
    <property type="match status" value="1"/>
</dbReference>
<evidence type="ECO:0000256" key="5">
    <source>
        <dbReference type="ARBA" id="ARBA00011921"/>
    </source>
</evidence>
<sequence length="433" mass="47756">MCYKWREWPLSDIPLSSILKRIAVIFVSVQHVAQERMTSGMDTQQRLAILKKAINFDTQNGNEAVLANYLFELFKSHQIAVRTLPFGENRTNLIASLGSGNKVLALTGHMDTVSVGPRDLWDTDPLQLTAIDGKLYGRGTSDMKGGLIAFVIALIELAQEKVAIPGEVRLIVTGGEEKGQLGSAALLGKGVISDIEALIVGEPARLSNKDGRPEQQFAITAQNGTLDYEVISHGKSAHSSMPEMGVNAIDNLDVYLSEQKKYFAKATQVEDDVLGKIIPVDTLITGGEQINSVPAFAKLTTKIRTTTAYPAEQIIKELQHIITRLNAEENMDLEFHLIRKLAPVVTDNRSKIVNLVKKNGRFYFNQPVTLRSVAGTSDAATFVKENSDMSIVMIGPGNDTSHMANEYVMEEAFLNYINFIKKLILDYFNPTEN</sequence>
<keyword evidence="17" id="KW-1185">Reference proteome</keyword>
<comment type="pathway">
    <text evidence="3">Amino-acid biosynthesis; L-lysine biosynthesis via DAP pathway; LL-2,6-diaminopimelate from (S)-tetrahydrodipicolinate (succinylase route): step 3/3.</text>
</comment>
<dbReference type="SUPFAM" id="SSF55031">
    <property type="entry name" value="Bacterial exopeptidase dimerisation domain"/>
    <property type="match status" value="1"/>
</dbReference>
<comment type="cofactor">
    <cofactor evidence="1">
        <name>Co(2+)</name>
        <dbReference type="ChEBI" id="CHEBI:48828"/>
    </cofactor>
</comment>
<keyword evidence="11" id="KW-0220">Diaminopimelate biosynthesis</keyword>
<dbReference type="EC" id="3.5.1.18" evidence="5"/>
<dbReference type="Pfam" id="PF01546">
    <property type="entry name" value="Peptidase_M20"/>
    <property type="match status" value="1"/>
</dbReference>
<evidence type="ECO:0000256" key="10">
    <source>
        <dbReference type="ARBA" id="ARBA00022833"/>
    </source>
</evidence>
<dbReference type="InterPro" id="IPR010182">
    <property type="entry name" value="ArgE/DapE"/>
</dbReference>
<dbReference type="InterPro" id="IPR036264">
    <property type="entry name" value="Bact_exopeptidase_dim_dom"/>
</dbReference>
<organism evidence="16 17">
    <name type="scientific">Leuconostoc holzapfelii</name>
    <dbReference type="NCBI Taxonomy" id="434464"/>
    <lineage>
        <taxon>Bacteria</taxon>
        <taxon>Bacillati</taxon>
        <taxon>Bacillota</taxon>
        <taxon>Bacilli</taxon>
        <taxon>Lactobacillales</taxon>
        <taxon>Lactobacillaceae</taxon>
        <taxon>Leuconostoc</taxon>
    </lineage>
</organism>
<keyword evidence="9" id="KW-0378">Hydrolase</keyword>
<reference evidence="16 17" key="1">
    <citation type="submission" date="2018-08" db="EMBL/GenBank/DDBJ databases">
        <title>Draft genome sequences of Leuconostoc spp. and Weissella spp. with biocontrol potential.</title>
        <authorList>
            <person name="Lo R."/>
            <person name="Ho V.T.T."/>
            <person name="Turner M.S."/>
        </authorList>
    </citation>
    <scope>NUCLEOTIDE SEQUENCE [LARGE SCALE GENOMIC DNA]</scope>
    <source>
        <strain evidence="16 17">733</strain>
    </source>
</reference>
<dbReference type="InterPro" id="IPR001261">
    <property type="entry name" value="ArgE/DapE_CS"/>
</dbReference>
<evidence type="ECO:0000256" key="12">
    <source>
        <dbReference type="ARBA" id="ARBA00023154"/>
    </source>
</evidence>
<evidence type="ECO:0000256" key="14">
    <source>
        <dbReference type="ARBA" id="ARBA00051301"/>
    </source>
</evidence>
<dbReference type="InterPro" id="IPR050072">
    <property type="entry name" value="Peptidase_M20A"/>
</dbReference>
<evidence type="ECO:0000313" key="17">
    <source>
        <dbReference type="Proteomes" id="UP001525857"/>
    </source>
</evidence>
<evidence type="ECO:0000256" key="3">
    <source>
        <dbReference type="ARBA" id="ARBA00005130"/>
    </source>
</evidence>
<evidence type="ECO:0000256" key="7">
    <source>
        <dbReference type="ARBA" id="ARBA00022605"/>
    </source>
</evidence>
<dbReference type="PROSITE" id="PS00759">
    <property type="entry name" value="ARGE_DAPE_CPG2_2"/>
    <property type="match status" value="1"/>
</dbReference>
<feature type="domain" description="Peptidase M20 dimerisation" evidence="15">
    <location>
        <begin position="221"/>
        <end position="328"/>
    </location>
</feature>
<dbReference type="CDD" id="cd08659">
    <property type="entry name" value="M20_ArgE_DapE-like"/>
    <property type="match status" value="1"/>
</dbReference>
<keyword evidence="12" id="KW-0457">Lysine biosynthesis</keyword>
<dbReference type="Gene3D" id="3.40.630.10">
    <property type="entry name" value="Zn peptidases"/>
    <property type="match status" value="1"/>
</dbReference>
<keyword evidence="13" id="KW-0170">Cobalt</keyword>
<dbReference type="NCBIfam" id="NF006365">
    <property type="entry name" value="PRK08588.1"/>
    <property type="match status" value="1"/>
</dbReference>
<dbReference type="InterPro" id="IPR011650">
    <property type="entry name" value="Peptidase_M20_dimer"/>
</dbReference>
<accession>A0ABT2NWM2</accession>
<protein>
    <recommendedName>
        <fullName evidence="6">Probable succinyl-diaminopimelate desuccinylase</fullName>
        <ecNumber evidence="5">3.5.1.18</ecNumber>
    </recommendedName>
</protein>
<dbReference type="EMBL" id="QVOV01000008">
    <property type="protein sequence ID" value="MCT8389768.1"/>
    <property type="molecule type" value="Genomic_DNA"/>
</dbReference>
<comment type="caution">
    <text evidence="16">The sequence shown here is derived from an EMBL/GenBank/DDBJ whole genome shotgun (WGS) entry which is preliminary data.</text>
</comment>
<evidence type="ECO:0000256" key="1">
    <source>
        <dbReference type="ARBA" id="ARBA00001941"/>
    </source>
</evidence>
<evidence type="ECO:0000256" key="13">
    <source>
        <dbReference type="ARBA" id="ARBA00023285"/>
    </source>
</evidence>
<comment type="cofactor">
    <cofactor evidence="2">
        <name>Zn(2+)</name>
        <dbReference type="ChEBI" id="CHEBI:29105"/>
    </cofactor>
</comment>
<keyword evidence="10" id="KW-0862">Zinc</keyword>
<comment type="catalytic activity">
    <reaction evidence="14">
        <text>N-succinyl-(2S,6S)-2,6-diaminopimelate + H2O = (2S,6S)-2,6-diaminopimelate + succinate</text>
        <dbReference type="Rhea" id="RHEA:22608"/>
        <dbReference type="ChEBI" id="CHEBI:15377"/>
        <dbReference type="ChEBI" id="CHEBI:30031"/>
        <dbReference type="ChEBI" id="CHEBI:57609"/>
        <dbReference type="ChEBI" id="CHEBI:58087"/>
        <dbReference type="EC" id="3.5.1.18"/>
    </reaction>
</comment>
<evidence type="ECO:0000256" key="4">
    <source>
        <dbReference type="ARBA" id="ARBA00006247"/>
    </source>
</evidence>
<comment type="similarity">
    <text evidence="4">Belongs to the peptidase M20A family.</text>
</comment>
<evidence type="ECO:0000256" key="2">
    <source>
        <dbReference type="ARBA" id="ARBA00001947"/>
    </source>
</evidence>
<dbReference type="SUPFAM" id="SSF53187">
    <property type="entry name" value="Zn-dependent exopeptidases"/>
    <property type="match status" value="1"/>
</dbReference>
<keyword evidence="8" id="KW-0479">Metal-binding</keyword>
<dbReference type="Pfam" id="PF07687">
    <property type="entry name" value="M20_dimer"/>
    <property type="match status" value="1"/>
</dbReference>
<proteinExistence type="inferred from homology"/>
<evidence type="ECO:0000256" key="8">
    <source>
        <dbReference type="ARBA" id="ARBA00022723"/>
    </source>
</evidence>
<dbReference type="Proteomes" id="UP001525857">
    <property type="component" value="Unassembled WGS sequence"/>
</dbReference>
<dbReference type="InterPro" id="IPR002933">
    <property type="entry name" value="Peptidase_M20"/>
</dbReference>
<dbReference type="NCBIfam" id="TIGR01910">
    <property type="entry name" value="DapE-ArgE"/>
    <property type="match status" value="1"/>
</dbReference>
<evidence type="ECO:0000256" key="11">
    <source>
        <dbReference type="ARBA" id="ARBA00022915"/>
    </source>
</evidence>
<evidence type="ECO:0000256" key="9">
    <source>
        <dbReference type="ARBA" id="ARBA00022801"/>
    </source>
</evidence>
<evidence type="ECO:0000256" key="6">
    <source>
        <dbReference type="ARBA" id="ARBA00016853"/>
    </source>
</evidence>
<keyword evidence="7" id="KW-0028">Amino-acid biosynthesis</keyword>
<evidence type="ECO:0000259" key="15">
    <source>
        <dbReference type="Pfam" id="PF07687"/>
    </source>
</evidence>
<dbReference type="PANTHER" id="PTHR43808">
    <property type="entry name" value="ACETYLORNITHINE DEACETYLASE"/>
    <property type="match status" value="1"/>
</dbReference>
<dbReference type="PANTHER" id="PTHR43808:SF8">
    <property type="entry name" value="PEPTIDASE M20 DIMERISATION DOMAIN-CONTAINING PROTEIN"/>
    <property type="match status" value="1"/>
</dbReference>
<dbReference type="PROSITE" id="PS00758">
    <property type="entry name" value="ARGE_DAPE_CPG2_1"/>
    <property type="match status" value="1"/>
</dbReference>
<name>A0ABT2NWM2_9LACO</name>
<evidence type="ECO:0000313" key="16">
    <source>
        <dbReference type="EMBL" id="MCT8389768.1"/>
    </source>
</evidence>
<gene>
    <name evidence="16" type="ORF">D0501_06745</name>
</gene>